<feature type="compositionally biased region" description="Acidic residues" evidence="3">
    <location>
        <begin position="43"/>
        <end position="55"/>
    </location>
</feature>
<dbReference type="Gene3D" id="3.30.710.10">
    <property type="entry name" value="Potassium Channel Kv1.1, Chain A"/>
    <property type="match status" value="1"/>
</dbReference>
<protein>
    <submittedName>
        <fullName evidence="6">BTB domain-containing protein</fullName>
    </submittedName>
</protein>
<evidence type="ECO:0000313" key="5">
    <source>
        <dbReference type="Proteomes" id="UP000050640"/>
    </source>
</evidence>
<dbReference type="SMART" id="SM00612">
    <property type="entry name" value="Kelch"/>
    <property type="match status" value="6"/>
</dbReference>
<dbReference type="InterPro" id="IPR006652">
    <property type="entry name" value="Kelch_1"/>
</dbReference>
<accession>A0A0R3S039</accession>
<evidence type="ECO:0000259" key="4">
    <source>
        <dbReference type="PROSITE" id="PS50097"/>
    </source>
</evidence>
<sequence length="827" mass="91831">MDDIHQSTNFHLCPVDDNRFPLLSNDIHMFLRKNNNDMNKDDDGNDDDDDRNEDSGDIDVALRNNLFLKPKIPLQDTILHASESDASMTIHNEDITLKMSDNSMQNTLLSHLNTFRRNRELCDVVLFVHEKEILAHKIVLAACSPALMDMFVRSENGNRSSKRISTTTLSTAGISPPLSTTPASPVTLQPFSYYEFAEADYDCFESIVNYAYSSHLEISSKKVGELYKTACALQVTPVARACARYLIENLNVMDCIEIRRQANINDDVLVEQVDNFIAKNFAQIVDGSPEFTHLPLIKVRLILNTDDTKRFCCGEDIALRVVQYFQSLPHINDRVEQWIEQLVEKTHMLYTGTDAKLQDCLEMDDHSSMGASDIIQDYKRTGGYLPRTYSGSNVLEVQTPAHHITGATQVHLNSGRLNNAKLSSAESNSSLSSNTEPDDESYKLIAVHRTAEDFWIALAVFHRCLFALSIQLSEAENVRKPRTISQTVKPSPAFETEQETEIREEAVVRSTMACIGRAFCYSETLAFRYSLISSENGSRIPLPAMESPRCSVGGAFINGKIIVCGGYDRGKCLESVEEYNLLSGIWRRLADMAQCRGRFDAAVLGSKVYAVAGSSGSVDLKTVECYDSEVEKWSLVKPLQHGRSHNGCASLDGLIYCIGGCCEQNVLGECERYNPELDEWTSVVPLRTARFQAACTSWHGLVIVCGGCDGWKCLDSVDAYYPKTGKWQKLAPLKTARRGSAVAVVKDSLFVIGGHDGTHSLNSVEILDDPTGEWRSGPSLTIPRANVKAAVTSSDEIYVLGGFDGIEFLSSIEMLNSGSVYSKCCHF</sequence>
<evidence type="ECO:0000313" key="6">
    <source>
        <dbReference type="WBParaSite" id="EEL_0000797601-mRNA-1"/>
    </source>
</evidence>
<dbReference type="Pfam" id="PF01344">
    <property type="entry name" value="Kelch_1"/>
    <property type="match status" value="6"/>
</dbReference>
<dbReference type="SMART" id="SM00225">
    <property type="entry name" value="BTB"/>
    <property type="match status" value="1"/>
</dbReference>
<dbReference type="SUPFAM" id="SSF117281">
    <property type="entry name" value="Kelch motif"/>
    <property type="match status" value="2"/>
</dbReference>
<dbReference type="InterPro" id="IPR000210">
    <property type="entry name" value="BTB/POZ_dom"/>
</dbReference>
<name>A0A0R3S039_9BILA</name>
<proteinExistence type="predicted"/>
<keyword evidence="2" id="KW-0677">Repeat</keyword>
<dbReference type="Pfam" id="PF00651">
    <property type="entry name" value="BTB"/>
    <property type="match status" value="2"/>
</dbReference>
<dbReference type="InterPro" id="IPR011333">
    <property type="entry name" value="SKP1/BTB/POZ_sf"/>
</dbReference>
<feature type="domain" description="BTB" evidence="4">
    <location>
        <begin position="122"/>
        <end position="220"/>
    </location>
</feature>
<dbReference type="STRING" id="1147741.A0A0R3S039"/>
<evidence type="ECO:0000256" key="2">
    <source>
        <dbReference type="ARBA" id="ARBA00022737"/>
    </source>
</evidence>
<dbReference type="AlphaFoldDB" id="A0A0R3S039"/>
<keyword evidence="1" id="KW-0880">Kelch repeat</keyword>
<dbReference type="PROSITE" id="PS50097">
    <property type="entry name" value="BTB"/>
    <property type="match status" value="1"/>
</dbReference>
<dbReference type="SUPFAM" id="SSF54695">
    <property type="entry name" value="POZ domain"/>
    <property type="match status" value="1"/>
</dbReference>
<dbReference type="PANTHER" id="PTHR45632">
    <property type="entry name" value="LD33804P"/>
    <property type="match status" value="1"/>
</dbReference>
<organism evidence="5 6">
    <name type="scientific">Elaeophora elaphi</name>
    <dbReference type="NCBI Taxonomy" id="1147741"/>
    <lineage>
        <taxon>Eukaryota</taxon>
        <taxon>Metazoa</taxon>
        <taxon>Ecdysozoa</taxon>
        <taxon>Nematoda</taxon>
        <taxon>Chromadorea</taxon>
        <taxon>Rhabditida</taxon>
        <taxon>Spirurina</taxon>
        <taxon>Spiruromorpha</taxon>
        <taxon>Filarioidea</taxon>
        <taxon>Onchocercidae</taxon>
        <taxon>Elaeophora</taxon>
    </lineage>
</organism>
<feature type="region of interest" description="Disordered" evidence="3">
    <location>
        <begin position="33"/>
        <end position="55"/>
    </location>
</feature>
<dbReference type="PANTHER" id="PTHR45632:SF26">
    <property type="entry name" value="BTB DOMAIN-CONTAINING PROTEIN"/>
    <property type="match status" value="1"/>
</dbReference>
<dbReference type="Gene3D" id="2.120.10.80">
    <property type="entry name" value="Kelch-type beta propeller"/>
    <property type="match status" value="2"/>
</dbReference>
<reference evidence="6" key="1">
    <citation type="submission" date="2017-02" db="UniProtKB">
        <authorList>
            <consortium name="WormBaseParasite"/>
        </authorList>
    </citation>
    <scope>IDENTIFICATION</scope>
</reference>
<keyword evidence="5" id="KW-1185">Reference proteome</keyword>
<evidence type="ECO:0000256" key="1">
    <source>
        <dbReference type="ARBA" id="ARBA00022441"/>
    </source>
</evidence>
<dbReference type="WBParaSite" id="EEL_0000797601-mRNA-1">
    <property type="protein sequence ID" value="EEL_0000797601-mRNA-1"/>
    <property type="gene ID" value="EEL_0000797601"/>
</dbReference>
<dbReference type="Proteomes" id="UP000050640">
    <property type="component" value="Unplaced"/>
</dbReference>
<dbReference type="PRINTS" id="PR00501">
    <property type="entry name" value="KELCHREPEAT"/>
</dbReference>
<dbReference type="InterPro" id="IPR015915">
    <property type="entry name" value="Kelch-typ_b-propeller"/>
</dbReference>
<evidence type="ECO:0000256" key="3">
    <source>
        <dbReference type="SAM" id="MobiDB-lite"/>
    </source>
</evidence>